<dbReference type="GeneID" id="27314983"/>
<evidence type="ECO:0000259" key="2">
    <source>
        <dbReference type="Pfam" id="PF14420"/>
    </source>
</evidence>
<dbReference type="VEuPathDB" id="FungiDB:PV09_07010"/>
<proteinExistence type="predicted"/>
<feature type="domain" description="Clr5" evidence="2">
    <location>
        <begin position="26"/>
        <end position="67"/>
    </location>
</feature>
<protein>
    <recommendedName>
        <fullName evidence="2">Clr5 domain-containing protein</fullName>
    </recommendedName>
</protein>
<name>A0A0D1YL61_9PEZI</name>
<dbReference type="InterPro" id="IPR025676">
    <property type="entry name" value="Clr5_dom"/>
</dbReference>
<gene>
    <name evidence="3" type="ORF">PV09_07010</name>
</gene>
<reference evidence="3 4" key="1">
    <citation type="submission" date="2015-01" db="EMBL/GenBank/DDBJ databases">
        <title>The Genome Sequence of Ochroconis gallopava CBS43764.</title>
        <authorList>
            <consortium name="The Broad Institute Genomics Platform"/>
            <person name="Cuomo C."/>
            <person name="de Hoog S."/>
            <person name="Gorbushina A."/>
            <person name="Stielow B."/>
            <person name="Teixiera M."/>
            <person name="Abouelleil A."/>
            <person name="Chapman S.B."/>
            <person name="Priest M."/>
            <person name="Young S.K."/>
            <person name="Wortman J."/>
            <person name="Nusbaum C."/>
            <person name="Birren B."/>
        </authorList>
    </citation>
    <scope>NUCLEOTIDE SEQUENCE [LARGE SCALE GENOMIC DNA]</scope>
    <source>
        <strain evidence="3 4">CBS 43764</strain>
    </source>
</reference>
<evidence type="ECO:0000313" key="4">
    <source>
        <dbReference type="Proteomes" id="UP000053259"/>
    </source>
</evidence>
<accession>A0A0D1YL61</accession>
<dbReference type="InParanoid" id="A0A0D1YL61"/>
<feature type="compositionally biased region" description="Basic and acidic residues" evidence="1">
    <location>
        <begin position="109"/>
        <end position="120"/>
    </location>
</feature>
<dbReference type="Pfam" id="PF14420">
    <property type="entry name" value="Clr5"/>
    <property type="match status" value="1"/>
</dbReference>
<dbReference type="HOGENOM" id="CLU_328239_0_0_1"/>
<evidence type="ECO:0000256" key="1">
    <source>
        <dbReference type="SAM" id="MobiDB-lite"/>
    </source>
</evidence>
<dbReference type="EMBL" id="KN847554">
    <property type="protein sequence ID" value="KIW01532.1"/>
    <property type="molecule type" value="Genomic_DNA"/>
</dbReference>
<sequence length="876" mass="98598">MATSSNRYVWSLNPVQPRNNRLDSGVWDEHKEVILRECQRGSLAHVRKYMQDKHNFFAKLHQYKYRIYTIWKTTLTESRQTRSSGRHADHVRDNDSRNDGVPDAECQDLDARTNETSEDQGWRLDETAKSSVIPDFENKDVPATCDRYNYFDQTGSAWGSQAHVDQKALFLSGSVSLNERDPSAASAQLFNDLTHKRPASLSSQGSPASTKRFKYDDTSFAMPSLGRDSYDACFAEAITSAAKPDQKHTRHDTTSATSKGCTLDLSCKTRLRASRRDREVVFQCSSVPSKPNDFEGSAFFAHEISDLPWDDICSLRDAADIFSVFSMSKPAFQLHYNVWKRLELGKECPCGRCHQLSFRELQACARVAETPLELQTARMTLESYVNDALDIYGENNRPIIHMLLADICTKQGDLVAAGTHRGIAFEQLPKLDRVSHLSEICDIMSKDRLKLDFNADYQILRAYAFGLLRMNRHILNEDHKRKEGLLEEVRMIIKQIWMVLARKHHKDLLNAMFWCRNQLLSASGAEFEHLWSSLDFISPSIWSSERLKIMVLFLFFLERRYGKSFDCGIARSFKSSVTTSSLDSCVPVCLDNNKTASVAWLFWILSTITIKAMRADKGLSSRLENVREVVSDLTNKFLELAAETPESLSDRIFFALPSQDLAMTQNPKFSKPKQHDIFNSDLAIDLVKSTVRRMLGIVVAETSNASGATRKPFTEMSNCATTNRVLPAIRTSMDLVTDNQTTSICPNCDNAFLADPTLLAPSECSSVPSSMQRIASQNETRTSPSSRCGTPVTPTKWIQMTCEALGRPPPDDWMTDSLLPIDISDKLQSSLSSSHLKLEDSTRLNSSNQPAALLSLTTLCEINALVVRIFAAHGVN</sequence>
<feature type="region of interest" description="Disordered" evidence="1">
    <location>
        <begin position="79"/>
        <end position="120"/>
    </location>
</feature>
<keyword evidence="4" id="KW-1185">Reference proteome</keyword>
<feature type="compositionally biased region" description="Basic and acidic residues" evidence="1">
    <location>
        <begin position="86"/>
        <end position="100"/>
    </location>
</feature>
<evidence type="ECO:0000313" key="3">
    <source>
        <dbReference type="EMBL" id="KIW01532.1"/>
    </source>
</evidence>
<dbReference type="AlphaFoldDB" id="A0A0D1YL61"/>
<dbReference type="Proteomes" id="UP000053259">
    <property type="component" value="Unassembled WGS sequence"/>
</dbReference>
<dbReference type="RefSeq" id="XP_016211401.1">
    <property type="nucleotide sequence ID" value="XM_016360724.1"/>
</dbReference>
<organism evidence="3 4">
    <name type="scientific">Verruconis gallopava</name>
    <dbReference type="NCBI Taxonomy" id="253628"/>
    <lineage>
        <taxon>Eukaryota</taxon>
        <taxon>Fungi</taxon>
        <taxon>Dikarya</taxon>
        <taxon>Ascomycota</taxon>
        <taxon>Pezizomycotina</taxon>
        <taxon>Dothideomycetes</taxon>
        <taxon>Pleosporomycetidae</taxon>
        <taxon>Venturiales</taxon>
        <taxon>Sympoventuriaceae</taxon>
        <taxon>Verruconis</taxon>
    </lineage>
</organism>